<evidence type="ECO:0000313" key="3">
    <source>
        <dbReference type="Proteomes" id="UP000266723"/>
    </source>
</evidence>
<accession>A0ABQ7D201</accession>
<evidence type="ECO:0000313" key="2">
    <source>
        <dbReference type="EMBL" id="KAF3565488.1"/>
    </source>
</evidence>
<reference evidence="2 3" key="1">
    <citation type="journal article" date="2020" name="BMC Genomics">
        <title>Intraspecific diversification of the crop wild relative Brassica cretica Lam. using demographic model selection.</title>
        <authorList>
            <person name="Kioukis A."/>
            <person name="Michalopoulou V.A."/>
            <person name="Briers L."/>
            <person name="Pirintsos S."/>
            <person name="Studholme D.J."/>
            <person name="Pavlidis P."/>
            <person name="Sarris P.F."/>
        </authorList>
    </citation>
    <scope>NUCLEOTIDE SEQUENCE [LARGE SCALE GENOMIC DNA]</scope>
    <source>
        <strain evidence="3">cv. PFS-1207/04</strain>
    </source>
</reference>
<organism evidence="2 3">
    <name type="scientific">Brassica cretica</name>
    <name type="common">Mustard</name>
    <dbReference type="NCBI Taxonomy" id="69181"/>
    <lineage>
        <taxon>Eukaryota</taxon>
        <taxon>Viridiplantae</taxon>
        <taxon>Streptophyta</taxon>
        <taxon>Embryophyta</taxon>
        <taxon>Tracheophyta</taxon>
        <taxon>Spermatophyta</taxon>
        <taxon>Magnoliopsida</taxon>
        <taxon>eudicotyledons</taxon>
        <taxon>Gunneridae</taxon>
        <taxon>Pentapetalae</taxon>
        <taxon>rosids</taxon>
        <taxon>malvids</taxon>
        <taxon>Brassicales</taxon>
        <taxon>Brassicaceae</taxon>
        <taxon>Brassiceae</taxon>
        <taxon>Brassica</taxon>
    </lineage>
</organism>
<dbReference type="EMBL" id="QGKV02000759">
    <property type="protein sequence ID" value="KAF3565488.1"/>
    <property type="molecule type" value="Genomic_DNA"/>
</dbReference>
<comment type="caution">
    <text evidence="2">The sequence shown here is derived from an EMBL/GenBank/DDBJ whole genome shotgun (WGS) entry which is preliminary data.</text>
</comment>
<feature type="transmembrane region" description="Helical" evidence="1">
    <location>
        <begin position="76"/>
        <end position="99"/>
    </location>
</feature>
<dbReference type="Proteomes" id="UP000266723">
    <property type="component" value="Unassembled WGS sequence"/>
</dbReference>
<sequence>MVLRIQLLLQFSSSFVLKVNQTTIYVGLAMECEFDFCDLLVVLSLGFKPTGSPDFLLKLILSDGCSWFYVGPDLGALLATQINGIIIAFSLILACGVMFTSSAYGSEKTLDLCRLCVLRALS</sequence>
<protein>
    <recommendedName>
        <fullName evidence="4">CASP-like protein</fullName>
    </recommendedName>
</protein>
<evidence type="ECO:0000256" key="1">
    <source>
        <dbReference type="SAM" id="Phobius"/>
    </source>
</evidence>
<name>A0ABQ7D201_BRACR</name>
<keyword evidence="1" id="KW-1133">Transmembrane helix</keyword>
<keyword evidence="1" id="KW-0472">Membrane</keyword>
<keyword evidence="1" id="KW-0812">Transmembrane</keyword>
<keyword evidence="3" id="KW-1185">Reference proteome</keyword>
<evidence type="ECO:0008006" key="4">
    <source>
        <dbReference type="Google" id="ProtNLM"/>
    </source>
</evidence>
<gene>
    <name evidence="2" type="ORF">DY000_02018152</name>
</gene>
<proteinExistence type="predicted"/>